<evidence type="ECO:0000256" key="1">
    <source>
        <dbReference type="SAM" id="MobiDB-lite"/>
    </source>
</evidence>
<reference evidence="2 3" key="1">
    <citation type="submission" date="2017-11" db="EMBL/GenBank/DDBJ databases">
        <authorList>
            <person name="Kracher B."/>
        </authorList>
    </citation>
    <scope>NUCLEOTIDE SEQUENCE [LARGE SCALE GENOMIC DNA]</scope>
    <source>
        <strain evidence="2 3">RACE1</strain>
    </source>
</reference>
<organism evidence="2 3">
    <name type="scientific">Blumeria hordei</name>
    <name type="common">Barley powdery mildew</name>
    <name type="synonym">Blumeria graminis f. sp. hordei</name>
    <dbReference type="NCBI Taxonomy" id="2867405"/>
    <lineage>
        <taxon>Eukaryota</taxon>
        <taxon>Fungi</taxon>
        <taxon>Dikarya</taxon>
        <taxon>Ascomycota</taxon>
        <taxon>Pezizomycotina</taxon>
        <taxon>Leotiomycetes</taxon>
        <taxon>Erysiphales</taxon>
        <taxon>Erysiphaceae</taxon>
        <taxon>Blumeria</taxon>
    </lineage>
</organism>
<proteinExistence type="predicted"/>
<accession>A0A383V222</accession>
<dbReference type="EMBL" id="UNSH01000086">
    <property type="protein sequence ID" value="SZF06036.1"/>
    <property type="molecule type" value="Genomic_DNA"/>
</dbReference>
<evidence type="ECO:0000313" key="2">
    <source>
        <dbReference type="EMBL" id="SZF06036.1"/>
    </source>
</evidence>
<feature type="region of interest" description="Disordered" evidence="1">
    <location>
        <begin position="1"/>
        <end position="49"/>
    </location>
</feature>
<dbReference type="VEuPathDB" id="FungiDB:BLGHR1_16839"/>
<gene>
    <name evidence="2" type="ORF">BLGHR1_16839</name>
</gene>
<sequence length="49" mass="5346">MSRSHVPSAPAACSPLRPEKTEQVRVSPAYKSSSSFTSVPGPHKYMQGW</sequence>
<name>A0A383V222_BLUHO</name>
<dbReference type="Proteomes" id="UP000275772">
    <property type="component" value="Unassembled WGS sequence"/>
</dbReference>
<evidence type="ECO:0000313" key="3">
    <source>
        <dbReference type="Proteomes" id="UP000275772"/>
    </source>
</evidence>
<dbReference type="AlphaFoldDB" id="A0A383V222"/>
<protein>
    <submittedName>
        <fullName evidence="2">Uncharacterized protein</fullName>
    </submittedName>
</protein>